<proteinExistence type="predicted"/>
<name>A0ABS9BNL4_9BACT</name>
<keyword evidence="3" id="KW-1185">Reference proteome</keyword>
<dbReference type="CDD" id="cd20292">
    <property type="entry name" value="cupin_QdtA-like"/>
    <property type="match status" value="1"/>
</dbReference>
<dbReference type="Pfam" id="PF05523">
    <property type="entry name" value="FdtA"/>
    <property type="match status" value="1"/>
</dbReference>
<protein>
    <submittedName>
        <fullName evidence="2">FdtA/QdtA family cupin domain-containing protein</fullName>
    </submittedName>
</protein>
<sequence length="147" mass="16626">MSIERSEIMGTSTVFDCTILELPKISMDSGSITSINNKIDIPFNVERVYYLYDVPAGVERGGHAHRNLYQLIIPIAGSFDIVLSDSKHRRTFSINRPNYGLLIIPGIWRELNNFSSGSICIVLASAAYDENDYIRSYEEFLNIKSKI</sequence>
<reference evidence="2 3" key="1">
    <citation type="submission" date="2022-01" db="EMBL/GenBank/DDBJ databases">
        <title>Flavihumibacter sp. nov., isolated from sediment of a river.</title>
        <authorList>
            <person name="Liu H."/>
        </authorList>
    </citation>
    <scope>NUCLEOTIDE SEQUENCE [LARGE SCALE GENOMIC DNA]</scope>
    <source>
        <strain evidence="2 3">RY-1</strain>
    </source>
</reference>
<evidence type="ECO:0000313" key="2">
    <source>
        <dbReference type="EMBL" id="MCF1716394.1"/>
    </source>
</evidence>
<feature type="domain" description="Sugar 3,4-ketoisomerase QdtA cupin" evidence="1">
    <location>
        <begin position="16"/>
        <end position="144"/>
    </location>
</feature>
<gene>
    <name evidence="2" type="ORF">L0U88_17260</name>
</gene>
<dbReference type="SUPFAM" id="SSF51182">
    <property type="entry name" value="RmlC-like cupins"/>
    <property type="match status" value="1"/>
</dbReference>
<organism evidence="2 3">
    <name type="scientific">Flavihumibacter fluminis</name>
    <dbReference type="NCBI Taxonomy" id="2909236"/>
    <lineage>
        <taxon>Bacteria</taxon>
        <taxon>Pseudomonadati</taxon>
        <taxon>Bacteroidota</taxon>
        <taxon>Chitinophagia</taxon>
        <taxon>Chitinophagales</taxon>
        <taxon>Chitinophagaceae</taxon>
        <taxon>Flavihumibacter</taxon>
    </lineage>
</organism>
<accession>A0ABS9BNL4</accession>
<dbReference type="EMBL" id="JAKEVY010000004">
    <property type="protein sequence ID" value="MCF1716394.1"/>
    <property type="molecule type" value="Genomic_DNA"/>
</dbReference>
<evidence type="ECO:0000259" key="1">
    <source>
        <dbReference type="Pfam" id="PF05523"/>
    </source>
</evidence>
<dbReference type="InterPro" id="IPR008894">
    <property type="entry name" value="QdtA_cupin_dom"/>
</dbReference>
<dbReference type="Proteomes" id="UP001200145">
    <property type="component" value="Unassembled WGS sequence"/>
</dbReference>
<comment type="caution">
    <text evidence="2">The sequence shown here is derived from an EMBL/GenBank/DDBJ whole genome shotgun (WGS) entry which is preliminary data.</text>
</comment>
<dbReference type="InterPro" id="IPR014710">
    <property type="entry name" value="RmlC-like_jellyroll"/>
</dbReference>
<dbReference type="Gene3D" id="2.60.120.10">
    <property type="entry name" value="Jelly Rolls"/>
    <property type="match status" value="1"/>
</dbReference>
<evidence type="ECO:0000313" key="3">
    <source>
        <dbReference type="Proteomes" id="UP001200145"/>
    </source>
</evidence>
<dbReference type="InterPro" id="IPR011051">
    <property type="entry name" value="RmlC_Cupin_sf"/>
</dbReference>